<keyword evidence="4" id="KW-0732">Signal</keyword>
<dbReference type="Gene3D" id="3.30.560.10">
    <property type="entry name" value="Glucose Oxidase, domain 3"/>
    <property type="match status" value="1"/>
</dbReference>
<keyword evidence="7" id="KW-0325">Glycoprotein</keyword>
<evidence type="ECO:0000256" key="5">
    <source>
        <dbReference type="ARBA" id="ARBA00022827"/>
    </source>
</evidence>
<keyword evidence="3" id="KW-0285">Flavoprotein</keyword>
<keyword evidence="5" id="KW-0274">FAD</keyword>
<proteinExistence type="inferred from homology"/>
<dbReference type="PANTHER" id="PTHR11552">
    <property type="entry name" value="GLUCOSE-METHANOL-CHOLINE GMC OXIDOREDUCTASE"/>
    <property type="match status" value="1"/>
</dbReference>
<keyword evidence="10" id="KW-1185">Reference proteome</keyword>
<dbReference type="AlphaFoldDB" id="A0AAD7N7V5"/>
<dbReference type="Pfam" id="PF05199">
    <property type="entry name" value="GMC_oxred_C"/>
    <property type="match status" value="1"/>
</dbReference>
<evidence type="ECO:0000256" key="4">
    <source>
        <dbReference type="ARBA" id="ARBA00022729"/>
    </source>
</evidence>
<dbReference type="EMBL" id="JARJLG010000091">
    <property type="protein sequence ID" value="KAJ7748187.1"/>
    <property type="molecule type" value="Genomic_DNA"/>
</dbReference>
<comment type="caution">
    <text evidence="9">The sequence shown here is derived from an EMBL/GenBank/DDBJ whole genome shotgun (WGS) entry which is preliminary data.</text>
</comment>
<keyword evidence="6" id="KW-0560">Oxidoreductase</keyword>
<gene>
    <name evidence="9" type="ORF">DFH07DRAFT_830403</name>
</gene>
<evidence type="ECO:0000256" key="1">
    <source>
        <dbReference type="ARBA" id="ARBA00001974"/>
    </source>
</evidence>
<protein>
    <submittedName>
        <fullName evidence="9">Glucose-methanol-choline oxidoreductase</fullName>
    </submittedName>
</protein>
<reference evidence="9" key="1">
    <citation type="submission" date="2023-03" db="EMBL/GenBank/DDBJ databases">
        <title>Massive genome expansion in bonnet fungi (Mycena s.s.) driven by repeated elements and novel gene families across ecological guilds.</title>
        <authorList>
            <consortium name="Lawrence Berkeley National Laboratory"/>
            <person name="Harder C.B."/>
            <person name="Miyauchi S."/>
            <person name="Viragh M."/>
            <person name="Kuo A."/>
            <person name="Thoen E."/>
            <person name="Andreopoulos B."/>
            <person name="Lu D."/>
            <person name="Skrede I."/>
            <person name="Drula E."/>
            <person name="Henrissat B."/>
            <person name="Morin E."/>
            <person name="Kohler A."/>
            <person name="Barry K."/>
            <person name="LaButti K."/>
            <person name="Morin E."/>
            <person name="Salamov A."/>
            <person name="Lipzen A."/>
            <person name="Mereny Z."/>
            <person name="Hegedus B."/>
            <person name="Baldrian P."/>
            <person name="Stursova M."/>
            <person name="Weitz H."/>
            <person name="Taylor A."/>
            <person name="Grigoriev I.V."/>
            <person name="Nagy L.G."/>
            <person name="Martin F."/>
            <person name="Kauserud H."/>
        </authorList>
    </citation>
    <scope>NUCLEOTIDE SEQUENCE</scope>
    <source>
        <strain evidence="9">CBHHK188m</strain>
    </source>
</reference>
<dbReference type="InterPro" id="IPR007867">
    <property type="entry name" value="GMC_OxRtase_C"/>
</dbReference>
<dbReference type="GO" id="GO:0016614">
    <property type="term" value="F:oxidoreductase activity, acting on CH-OH group of donors"/>
    <property type="evidence" value="ECO:0007669"/>
    <property type="project" value="InterPro"/>
</dbReference>
<dbReference type="Proteomes" id="UP001215280">
    <property type="component" value="Unassembled WGS sequence"/>
</dbReference>
<dbReference type="Gene3D" id="3.50.50.60">
    <property type="entry name" value="FAD/NAD(P)-binding domain"/>
    <property type="match status" value="1"/>
</dbReference>
<dbReference type="SUPFAM" id="SSF51905">
    <property type="entry name" value="FAD/NAD(P)-binding domain"/>
    <property type="match status" value="1"/>
</dbReference>
<evidence type="ECO:0000259" key="8">
    <source>
        <dbReference type="Pfam" id="PF05199"/>
    </source>
</evidence>
<dbReference type="PANTHER" id="PTHR11552:SF201">
    <property type="entry name" value="GLUCOSE-METHANOL-CHOLINE OXIDOREDUCTASE N-TERMINAL DOMAIN-CONTAINING PROTEIN"/>
    <property type="match status" value="1"/>
</dbReference>
<dbReference type="GO" id="GO:0050660">
    <property type="term" value="F:flavin adenine dinucleotide binding"/>
    <property type="evidence" value="ECO:0007669"/>
    <property type="project" value="InterPro"/>
</dbReference>
<evidence type="ECO:0000256" key="6">
    <source>
        <dbReference type="ARBA" id="ARBA00023002"/>
    </source>
</evidence>
<comment type="similarity">
    <text evidence="2">Belongs to the GMC oxidoreductase family.</text>
</comment>
<dbReference type="SUPFAM" id="SSF54373">
    <property type="entry name" value="FAD-linked reductases, C-terminal domain"/>
    <property type="match status" value="1"/>
</dbReference>
<evidence type="ECO:0000313" key="9">
    <source>
        <dbReference type="EMBL" id="KAJ7748187.1"/>
    </source>
</evidence>
<evidence type="ECO:0000256" key="3">
    <source>
        <dbReference type="ARBA" id="ARBA00022630"/>
    </source>
</evidence>
<sequence>MSVSIVVQSPTSRGSLNLTSSSAFVHLTINPEYYTTTFDIGTAIQAFKTLRGFLITPAWDGFIIEPFSTVAALNTDAEIETYIRTFANSLDHPTSTAKISKTTDKGGVVGPTLLVKGATGLRIVDASILPSSPAGFPQAEVCIVAERAADLIKNA</sequence>
<evidence type="ECO:0000313" key="10">
    <source>
        <dbReference type="Proteomes" id="UP001215280"/>
    </source>
</evidence>
<evidence type="ECO:0000256" key="7">
    <source>
        <dbReference type="ARBA" id="ARBA00023180"/>
    </source>
</evidence>
<dbReference type="InterPro" id="IPR036188">
    <property type="entry name" value="FAD/NAD-bd_sf"/>
</dbReference>
<accession>A0AAD7N7V5</accession>
<name>A0AAD7N7V5_9AGAR</name>
<feature type="domain" description="Glucose-methanol-choline oxidoreductase C-terminal" evidence="8">
    <location>
        <begin position="10"/>
        <end position="145"/>
    </location>
</feature>
<comment type="cofactor">
    <cofactor evidence="1">
        <name>FAD</name>
        <dbReference type="ChEBI" id="CHEBI:57692"/>
    </cofactor>
</comment>
<organism evidence="9 10">
    <name type="scientific">Mycena maculata</name>
    <dbReference type="NCBI Taxonomy" id="230809"/>
    <lineage>
        <taxon>Eukaryota</taxon>
        <taxon>Fungi</taxon>
        <taxon>Dikarya</taxon>
        <taxon>Basidiomycota</taxon>
        <taxon>Agaricomycotina</taxon>
        <taxon>Agaricomycetes</taxon>
        <taxon>Agaricomycetidae</taxon>
        <taxon>Agaricales</taxon>
        <taxon>Marasmiineae</taxon>
        <taxon>Mycenaceae</taxon>
        <taxon>Mycena</taxon>
    </lineage>
</organism>
<dbReference type="InterPro" id="IPR012132">
    <property type="entry name" value="GMC_OxRdtase"/>
</dbReference>
<evidence type="ECO:0000256" key="2">
    <source>
        <dbReference type="ARBA" id="ARBA00010790"/>
    </source>
</evidence>